<feature type="transmembrane region" description="Helical" evidence="1">
    <location>
        <begin position="575"/>
        <end position="594"/>
    </location>
</feature>
<feature type="transmembrane region" description="Helical" evidence="1">
    <location>
        <begin position="348"/>
        <end position="366"/>
    </location>
</feature>
<evidence type="ECO:0008006" key="4">
    <source>
        <dbReference type="Google" id="ProtNLM"/>
    </source>
</evidence>
<feature type="transmembrane region" description="Helical" evidence="1">
    <location>
        <begin position="300"/>
        <end position="319"/>
    </location>
</feature>
<keyword evidence="1" id="KW-0812">Transmembrane</keyword>
<sequence>MIKHLSVLFLILFIFSISLLENSINYRLNLSNDSINLNILNKNISLPTNDKADKIIVNINPQERYSTSQYLIEDNGFTLNSFQLINLLFFRKKNTEIILKTPFLSSINFIHFNPFRSSLIINYGKTYYRFEVNIPDASLEVWDQSKKLENFTVKPPWVRLIIFPIISSLMMAGFIYYFLRLLFKIKNSSVINQQNSTKKFKISKMDIILGFVFFITGAIIIGLIFFKVFNGMPGFGDEMNYLVQAKIFAAGKFSVKEPANPEFFRVGWMDIFGVDKKLWNFHPPGNSLILMIGQLLKVDWITIPIVAGLVLVTQYFLALNLFENRLVALIHVIVIITSHYFLSLASSYMAHAPSLLFISLFYFFLIRFFKEKRGLFLVASSASIGFAFVIRPLSALLASIIPLIFLLIFLLKQIRKYFTSLVGSLLFGLIISSFVFFYSYKVSGKWTFPYLIKGPEVGQTLKVRWTEGWDYRFKNLFRNSNEFQNRVHSLGYIFNFVFFLFPLFSLSKNNKWLWIVSGYLSFFFYLIVHSFLHWYGWKWEPRMIYDISFLFFLITTYGIMLLYSHIKQARILKSLSIVIAFFLLLYLAVFNLPYRFKTEYRNYNEAPSGVRESIRKNKIHQAIIFFKNNKHLAPYFPENNLSFNGKIIYALSQNEDYDYKLISKFPEKDIYYSTDGIILEKNPNFYKKDIYFLAENLKKNYQSKNIIIVIPWLKSINTSLHDILPGKKIDPNELINLLIQNKIDNNTYIILIDRSRNLVPIISYFYNSLFSNNIGFETPVTLATIKSRNAIIPQKAPFFSMRCYQGTNWNGDVIKDELVTSVDIADCFAEDRSIEWTAYFDLEKSKNVKFYLESDDGSEITIDNITILKANQNGKQTVDIDLEKGKHSLAIKFFNGPDGEYLSVGTVDEKREEQNMSIGSSEFDFYLPQELWN</sequence>
<feature type="transmembrane region" description="Helical" evidence="1">
    <location>
        <begin position="157"/>
        <end position="179"/>
    </location>
</feature>
<comment type="caution">
    <text evidence="2">The sequence shown here is derived from an EMBL/GenBank/DDBJ whole genome shotgun (WGS) entry which is preliminary data.</text>
</comment>
<evidence type="ECO:0000313" key="2">
    <source>
        <dbReference type="EMBL" id="OGK25393.1"/>
    </source>
</evidence>
<feature type="transmembrane region" description="Helical" evidence="1">
    <location>
        <begin position="395"/>
        <end position="411"/>
    </location>
</feature>
<name>A0A1F7H2S3_9BACT</name>
<feature type="transmembrane region" description="Helical" evidence="1">
    <location>
        <begin position="513"/>
        <end position="537"/>
    </location>
</feature>
<proteinExistence type="predicted"/>
<reference evidence="2 3" key="1">
    <citation type="journal article" date="2016" name="Nat. Commun.">
        <title>Thousands of microbial genomes shed light on interconnected biogeochemical processes in an aquifer system.</title>
        <authorList>
            <person name="Anantharaman K."/>
            <person name="Brown C.T."/>
            <person name="Hug L.A."/>
            <person name="Sharon I."/>
            <person name="Castelle C.J."/>
            <person name="Probst A.J."/>
            <person name="Thomas B.C."/>
            <person name="Singh A."/>
            <person name="Wilkins M.J."/>
            <person name="Karaoz U."/>
            <person name="Brodie E.L."/>
            <person name="Williams K.H."/>
            <person name="Hubbard S.S."/>
            <person name="Banfield J.F."/>
        </authorList>
    </citation>
    <scope>NUCLEOTIDE SEQUENCE [LARGE SCALE GENOMIC DNA]</scope>
</reference>
<feature type="transmembrane region" description="Helical" evidence="1">
    <location>
        <begin position="326"/>
        <end position="342"/>
    </location>
</feature>
<dbReference type="AlphaFoldDB" id="A0A1F7H2S3"/>
<accession>A0A1F7H2S3</accession>
<evidence type="ECO:0000256" key="1">
    <source>
        <dbReference type="SAM" id="Phobius"/>
    </source>
</evidence>
<keyword evidence="1" id="KW-0472">Membrane</keyword>
<feature type="transmembrane region" description="Helical" evidence="1">
    <location>
        <begin position="373"/>
        <end position="389"/>
    </location>
</feature>
<protein>
    <recommendedName>
        <fullName evidence="4">PA14 domain-containing protein</fullName>
    </recommendedName>
</protein>
<evidence type="ECO:0000313" key="3">
    <source>
        <dbReference type="Proteomes" id="UP000177913"/>
    </source>
</evidence>
<dbReference type="Proteomes" id="UP000177913">
    <property type="component" value="Unassembled WGS sequence"/>
</dbReference>
<feature type="transmembrane region" description="Helical" evidence="1">
    <location>
        <begin position="543"/>
        <end position="563"/>
    </location>
</feature>
<gene>
    <name evidence="2" type="ORF">A3C25_04675</name>
</gene>
<feature type="transmembrane region" description="Helical" evidence="1">
    <location>
        <begin position="489"/>
        <end position="506"/>
    </location>
</feature>
<dbReference type="Gene3D" id="3.90.182.10">
    <property type="entry name" value="Toxin - Anthrax Protective Antigen,domain 1"/>
    <property type="match status" value="1"/>
</dbReference>
<feature type="transmembrane region" description="Helical" evidence="1">
    <location>
        <begin position="418"/>
        <end position="440"/>
    </location>
</feature>
<organism evidence="2 3">
    <name type="scientific">Candidatus Roizmanbacteria bacterium RIFCSPHIGHO2_02_FULL_38_11</name>
    <dbReference type="NCBI Taxonomy" id="1802039"/>
    <lineage>
        <taxon>Bacteria</taxon>
        <taxon>Candidatus Roizmaniibacteriota</taxon>
    </lineage>
</organism>
<feature type="transmembrane region" description="Helical" evidence="1">
    <location>
        <begin position="207"/>
        <end position="229"/>
    </location>
</feature>
<dbReference type="EMBL" id="MFZO01000011">
    <property type="protein sequence ID" value="OGK25393.1"/>
    <property type="molecule type" value="Genomic_DNA"/>
</dbReference>
<dbReference type="SUPFAM" id="SSF56988">
    <property type="entry name" value="Anthrax protective antigen"/>
    <property type="match status" value="1"/>
</dbReference>
<keyword evidence="1" id="KW-1133">Transmembrane helix</keyword>